<dbReference type="InterPro" id="IPR000711">
    <property type="entry name" value="ATPase_OSCP/dsu"/>
</dbReference>
<dbReference type="PANTHER" id="PTHR11910">
    <property type="entry name" value="ATP SYNTHASE DELTA CHAIN"/>
    <property type="match status" value="1"/>
</dbReference>
<keyword evidence="10" id="KW-1185">Reference proteome</keyword>
<dbReference type="NCBIfam" id="NF004406">
    <property type="entry name" value="PRK05758.3-2"/>
    <property type="match status" value="1"/>
</dbReference>
<keyword evidence="4 8" id="KW-0406">Ion transport</keyword>
<evidence type="ECO:0000256" key="5">
    <source>
        <dbReference type="ARBA" id="ARBA00023136"/>
    </source>
</evidence>
<comment type="function">
    <text evidence="8">F(1)F(0) ATP synthase produces ATP from ADP in the presence of a proton or sodium gradient. F-type ATPases consist of two structural domains, F(1) containing the extramembraneous catalytic core and F(0) containing the membrane proton channel, linked together by a central stalk and a peripheral stalk. During catalysis, ATP synthesis in the catalytic domain of F(1) is coupled via a rotary mechanism of the central stalk subunits to proton translocation.</text>
</comment>
<sequence length="196" mass="20615">MWGQDIGRVDVSEPVSISTGIALRYATAVFDLAKEGKKIKAIESDLAALSGAMADSGDFNALIHSPIYTRDEQGVAITAIAKKMKLSPIMANTLALMATKRRLFVVPQLVASLRALIADDKGEVTADVASAKALTKGQADALAKTLKAQMGKDVTINATVDESLIGGLVVKVGSKMIDTSIRSKLNSLQNAMKEVG</sequence>
<evidence type="ECO:0000256" key="2">
    <source>
        <dbReference type="ARBA" id="ARBA00022448"/>
    </source>
</evidence>
<keyword evidence="5 8" id="KW-0472">Membrane</keyword>
<dbReference type="HAMAP" id="MF_01416">
    <property type="entry name" value="ATP_synth_delta_bact"/>
    <property type="match status" value="1"/>
</dbReference>
<evidence type="ECO:0000256" key="1">
    <source>
        <dbReference type="ARBA" id="ARBA00004370"/>
    </source>
</evidence>
<keyword evidence="8" id="KW-1003">Cell membrane</keyword>
<evidence type="ECO:0000256" key="4">
    <source>
        <dbReference type="ARBA" id="ARBA00023065"/>
    </source>
</evidence>
<proteinExistence type="inferred from homology"/>
<dbReference type="Proteomes" id="UP000244880">
    <property type="component" value="Unassembled WGS sequence"/>
</dbReference>
<dbReference type="InterPro" id="IPR026015">
    <property type="entry name" value="ATP_synth_OSCP/delta_N_sf"/>
</dbReference>
<dbReference type="Pfam" id="PF00213">
    <property type="entry name" value="OSCP"/>
    <property type="match status" value="1"/>
</dbReference>
<dbReference type="GO" id="GO:0046933">
    <property type="term" value="F:proton-transporting ATP synthase activity, rotational mechanism"/>
    <property type="evidence" value="ECO:0007669"/>
    <property type="project" value="UniProtKB-UniRule"/>
</dbReference>
<dbReference type="InterPro" id="IPR020781">
    <property type="entry name" value="ATPase_OSCP/d_CS"/>
</dbReference>
<evidence type="ECO:0000313" key="9">
    <source>
        <dbReference type="EMBL" id="SPH20107.1"/>
    </source>
</evidence>
<protein>
    <recommendedName>
        <fullName evidence="8">ATP synthase subunit delta</fullName>
    </recommendedName>
    <alternativeName>
        <fullName evidence="8">ATP synthase F(1) sector subunit delta</fullName>
    </alternativeName>
    <alternativeName>
        <fullName evidence="8">F-type ATPase subunit delta</fullName>
        <shortName evidence="8">F-ATPase subunit delta</shortName>
    </alternativeName>
</protein>
<dbReference type="NCBIfam" id="TIGR01145">
    <property type="entry name" value="ATP_synt_delta"/>
    <property type="match status" value="1"/>
</dbReference>
<dbReference type="SUPFAM" id="SSF47928">
    <property type="entry name" value="N-terminal domain of the delta subunit of the F1F0-ATP synthase"/>
    <property type="match status" value="1"/>
</dbReference>
<dbReference type="GO" id="GO:0045259">
    <property type="term" value="C:proton-transporting ATP synthase complex"/>
    <property type="evidence" value="ECO:0007669"/>
    <property type="project" value="UniProtKB-KW"/>
</dbReference>
<comment type="similarity">
    <text evidence="8">Belongs to the ATPase delta chain family.</text>
</comment>
<dbReference type="Gene3D" id="1.10.520.20">
    <property type="entry name" value="N-terminal domain of the delta subunit of the F1F0-ATP synthase"/>
    <property type="match status" value="1"/>
</dbReference>
<evidence type="ECO:0000256" key="3">
    <source>
        <dbReference type="ARBA" id="ARBA00022781"/>
    </source>
</evidence>
<name>A0A2R8BAP0_9RHOB</name>
<evidence type="ECO:0000256" key="8">
    <source>
        <dbReference type="HAMAP-Rule" id="MF_01416"/>
    </source>
</evidence>
<dbReference type="AlphaFoldDB" id="A0A2R8BAP0"/>
<gene>
    <name evidence="8 9" type="primary">atpH</name>
    <name evidence="9" type="ORF">ASD8599_00845</name>
</gene>
<comment type="subcellular location">
    <subcellularLocation>
        <location evidence="8">Cell membrane</location>
        <topology evidence="8">Peripheral membrane protein</topology>
    </subcellularLocation>
    <subcellularLocation>
        <location evidence="1">Membrane</location>
    </subcellularLocation>
</comment>
<keyword evidence="2 8" id="KW-0813">Transport</keyword>
<reference evidence="9 10" key="1">
    <citation type="submission" date="2018-03" db="EMBL/GenBank/DDBJ databases">
        <authorList>
            <person name="Keele B.F."/>
        </authorList>
    </citation>
    <scope>NUCLEOTIDE SEQUENCE [LARGE SCALE GENOMIC DNA]</scope>
    <source>
        <strain evidence="9 10">CECT 8599</strain>
    </source>
</reference>
<dbReference type="PROSITE" id="PS00389">
    <property type="entry name" value="ATPASE_DELTA"/>
    <property type="match status" value="1"/>
</dbReference>
<evidence type="ECO:0000256" key="7">
    <source>
        <dbReference type="ARBA" id="ARBA00023310"/>
    </source>
</evidence>
<dbReference type="NCBIfam" id="NF004402">
    <property type="entry name" value="PRK05758.2-2"/>
    <property type="match status" value="1"/>
</dbReference>
<accession>A0A2R8BAP0</accession>
<evidence type="ECO:0000256" key="6">
    <source>
        <dbReference type="ARBA" id="ARBA00023196"/>
    </source>
</evidence>
<comment type="function">
    <text evidence="8">This protein is part of the stalk that links CF(0) to CF(1). It either transmits conformational changes from CF(0) to CF(1) or is implicated in proton conduction.</text>
</comment>
<organism evidence="9 10">
    <name type="scientific">Ascidiaceihabitans donghaensis</name>
    <dbReference type="NCBI Taxonomy" id="1510460"/>
    <lineage>
        <taxon>Bacteria</taxon>
        <taxon>Pseudomonadati</taxon>
        <taxon>Pseudomonadota</taxon>
        <taxon>Alphaproteobacteria</taxon>
        <taxon>Rhodobacterales</taxon>
        <taxon>Paracoccaceae</taxon>
        <taxon>Ascidiaceihabitans</taxon>
    </lineage>
</organism>
<dbReference type="EMBL" id="OMOR01000001">
    <property type="protein sequence ID" value="SPH20107.1"/>
    <property type="molecule type" value="Genomic_DNA"/>
</dbReference>
<evidence type="ECO:0000313" key="10">
    <source>
        <dbReference type="Proteomes" id="UP000244880"/>
    </source>
</evidence>
<dbReference type="PRINTS" id="PR00125">
    <property type="entry name" value="ATPASEDELTA"/>
</dbReference>
<keyword evidence="3 8" id="KW-0375">Hydrogen ion transport</keyword>
<keyword evidence="6 8" id="KW-0139">CF(1)</keyword>
<dbReference type="GO" id="GO:0005886">
    <property type="term" value="C:plasma membrane"/>
    <property type="evidence" value="ECO:0007669"/>
    <property type="project" value="UniProtKB-SubCell"/>
</dbReference>
<keyword evidence="7 8" id="KW-0066">ATP synthesis</keyword>